<dbReference type="InterPro" id="IPR032816">
    <property type="entry name" value="VTT_dom"/>
</dbReference>
<evidence type="ECO:0000256" key="4">
    <source>
        <dbReference type="ARBA" id="ARBA00022989"/>
    </source>
</evidence>
<gene>
    <name evidence="8" type="ORF">LXT12_24140</name>
</gene>
<comment type="subcellular location">
    <subcellularLocation>
        <location evidence="1">Cell membrane</location>
        <topology evidence="1">Multi-pass membrane protein</topology>
    </subcellularLocation>
</comment>
<keyword evidence="4 6" id="KW-1133">Transmembrane helix</keyword>
<dbReference type="RefSeq" id="WP_233394856.1">
    <property type="nucleotide sequence ID" value="NZ_JAJTWT010000015.1"/>
</dbReference>
<dbReference type="SUPFAM" id="SSF52821">
    <property type="entry name" value="Rhodanese/Cell cycle control phosphatase"/>
    <property type="match status" value="1"/>
</dbReference>
<dbReference type="Gene3D" id="3.40.250.10">
    <property type="entry name" value="Rhodanese-like domain"/>
    <property type="match status" value="1"/>
</dbReference>
<evidence type="ECO:0000259" key="7">
    <source>
        <dbReference type="PROSITE" id="PS50206"/>
    </source>
</evidence>
<dbReference type="EMBL" id="JAJTWT010000015">
    <property type="protein sequence ID" value="MCE4540345.1"/>
    <property type="molecule type" value="Genomic_DNA"/>
</dbReference>
<keyword evidence="5 6" id="KW-0472">Membrane</keyword>
<dbReference type="InterPro" id="IPR001763">
    <property type="entry name" value="Rhodanese-like_dom"/>
</dbReference>
<keyword evidence="2" id="KW-1003">Cell membrane</keyword>
<name>A0ABS8XT26_9BURK</name>
<dbReference type="Pfam" id="PF09335">
    <property type="entry name" value="VTT_dom"/>
    <property type="match status" value="1"/>
</dbReference>
<feature type="domain" description="Rhodanese" evidence="7">
    <location>
        <begin position="219"/>
        <end position="311"/>
    </location>
</feature>
<evidence type="ECO:0000313" key="8">
    <source>
        <dbReference type="EMBL" id="MCE4540345.1"/>
    </source>
</evidence>
<dbReference type="Pfam" id="PF00581">
    <property type="entry name" value="Rhodanese"/>
    <property type="match status" value="1"/>
</dbReference>
<dbReference type="PANTHER" id="PTHR42709">
    <property type="entry name" value="ALKALINE PHOSPHATASE LIKE PROTEIN"/>
    <property type="match status" value="1"/>
</dbReference>
<keyword evidence="3 6" id="KW-0812">Transmembrane</keyword>
<evidence type="ECO:0000256" key="5">
    <source>
        <dbReference type="ARBA" id="ARBA00023136"/>
    </source>
</evidence>
<feature type="transmembrane region" description="Helical" evidence="6">
    <location>
        <begin position="135"/>
        <end position="157"/>
    </location>
</feature>
<proteinExistence type="predicted"/>
<evidence type="ECO:0000256" key="2">
    <source>
        <dbReference type="ARBA" id="ARBA00022475"/>
    </source>
</evidence>
<evidence type="ECO:0000256" key="1">
    <source>
        <dbReference type="ARBA" id="ARBA00004651"/>
    </source>
</evidence>
<organism evidence="8 9">
    <name type="scientific">Pelomonas caseinilytica</name>
    <dbReference type="NCBI Taxonomy" id="2906763"/>
    <lineage>
        <taxon>Bacteria</taxon>
        <taxon>Pseudomonadati</taxon>
        <taxon>Pseudomonadota</taxon>
        <taxon>Betaproteobacteria</taxon>
        <taxon>Burkholderiales</taxon>
        <taxon>Sphaerotilaceae</taxon>
        <taxon>Roseateles</taxon>
    </lineage>
</organism>
<accession>A0ABS8XT26</accession>
<dbReference type="Proteomes" id="UP001201463">
    <property type="component" value="Unassembled WGS sequence"/>
</dbReference>
<comment type="caution">
    <text evidence="8">The sequence shown here is derived from an EMBL/GenBank/DDBJ whole genome shotgun (WGS) entry which is preliminary data.</text>
</comment>
<feature type="transmembrane region" description="Helical" evidence="6">
    <location>
        <begin position="50"/>
        <end position="70"/>
    </location>
</feature>
<keyword evidence="9" id="KW-1185">Reference proteome</keyword>
<reference evidence="8 9" key="1">
    <citation type="submission" date="2021-12" db="EMBL/GenBank/DDBJ databases">
        <title>Genome seq of p7.</title>
        <authorList>
            <person name="Seo T."/>
        </authorList>
    </citation>
    <scope>NUCLEOTIDE SEQUENCE [LARGE SCALE GENOMIC DNA]</scope>
    <source>
        <strain evidence="8 9">P7</strain>
    </source>
</reference>
<dbReference type="InterPro" id="IPR036873">
    <property type="entry name" value="Rhodanese-like_dom_sf"/>
</dbReference>
<dbReference type="PANTHER" id="PTHR42709:SF6">
    <property type="entry name" value="UNDECAPRENYL PHOSPHATE TRANSPORTER A"/>
    <property type="match status" value="1"/>
</dbReference>
<sequence length="312" mass="33156">MDLLTPLFARHGLLAVALAVLLEQLGAPLPSTPVLLLAGVESAAREGFALRSFAAAALAAMAANLLWFWAGRRLGRRVLDTLCRISISPDSCVRQNEASFARRGVLTLVIAKFVPGLSILAPPLAGALGMRWSRFALWNLLGSALWAGVAIGVGRAFHGQIDTLLRALGQLGGVALALALAALALYIGWRLWRRLRVRRELDRFERLAPAEVMALLASSPQDVVLVDVRATSPGLPLASRIPGARHLDLGALGTSSLEGWPPAGHFITYCACPNDASAVRAAQWLRGQGRPARVLKGGIDAWTQAGLALENV</sequence>
<evidence type="ECO:0000313" key="9">
    <source>
        <dbReference type="Proteomes" id="UP001201463"/>
    </source>
</evidence>
<dbReference type="SMART" id="SM00450">
    <property type="entry name" value="RHOD"/>
    <property type="match status" value="1"/>
</dbReference>
<evidence type="ECO:0000256" key="6">
    <source>
        <dbReference type="SAM" id="Phobius"/>
    </source>
</evidence>
<dbReference type="PROSITE" id="PS50206">
    <property type="entry name" value="RHODANESE_3"/>
    <property type="match status" value="1"/>
</dbReference>
<dbReference type="InterPro" id="IPR051311">
    <property type="entry name" value="DedA_domain"/>
</dbReference>
<feature type="transmembrane region" description="Helical" evidence="6">
    <location>
        <begin position="169"/>
        <end position="189"/>
    </location>
</feature>
<protein>
    <submittedName>
        <fullName evidence="8">VTT domain-containing protein</fullName>
    </submittedName>
</protein>
<evidence type="ECO:0000256" key="3">
    <source>
        <dbReference type="ARBA" id="ARBA00022692"/>
    </source>
</evidence>